<sequence length="157" mass="17417">MAKRYNLERMPPSLLSTPTAAKAAEELRGLIGRLKRRLREQSNVGDFTPSQIAVLVRLEKNGPATASGLARAEAMRPQSMGKIIAALEAEGMIRGEPDSTDGRQTILDLTETSRAWIVEGRAARQDWLSRRIEHYLSPDEQARLLTALALIRKVVDD</sequence>
<protein>
    <submittedName>
        <fullName evidence="2">MarR family transcriptional regulator</fullName>
    </submittedName>
</protein>
<dbReference type="SUPFAM" id="SSF46785">
    <property type="entry name" value="Winged helix' DNA-binding domain"/>
    <property type="match status" value="1"/>
</dbReference>
<dbReference type="RefSeq" id="WP_289841393.1">
    <property type="nucleotide sequence ID" value="NZ_CATKSH010000011.1"/>
</dbReference>
<evidence type="ECO:0000313" key="3">
    <source>
        <dbReference type="Proteomes" id="UP001176960"/>
    </source>
</evidence>
<dbReference type="PANTHER" id="PTHR39515">
    <property type="entry name" value="CONSERVED PROTEIN"/>
    <property type="match status" value="1"/>
</dbReference>
<dbReference type="Proteomes" id="UP001176960">
    <property type="component" value="Unassembled WGS sequence"/>
</dbReference>
<dbReference type="InterPro" id="IPR036390">
    <property type="entry name" value="WH_DNA-bd_sf"/>
</dbReference>
<evidence type="ECO:0000313" key="2">
    <source>
        <dbReference type="EMBL" id="CAI9121208.1"/>
    </source>
</evidence>
<dbReference type="InterPro" id="IPR052526">
    <property type="entry name" value="HTH-type_Bedaq_tolerance"/>
</dbReference>
<organism evidence="2 3">
    <name type="scientific">Brytella acorum</name>
    <dbReference type="NCBI Taxonomy" id="2959299"/>
    <lineage>
        <taxon>Bacteria</taxon>
        <taxon>Pseudomonadati</taxon>
        <taxon>Pseudomonadota</taxon>
        <taxon>Alphaproteobacteria</taxon>
        <taxon>Acetobacterales</taxon>
        <taxon>Acetobacteraceae</taxon>
        <taxon>Brytella</taxon>
    </lineage>
</organism>
<dbReference type="AlphaFoldDB" id="A0AA35Y4K4"/>
<dbReference type="InterPro" id="IPR036388">
    <property type="entry name" value="WH-like_DNA-bd_sf"/>
</dbReference>
<evidence type="ECO:0000259" key="1">
    <source>
        <dbReference type="PROSITE" id="PS50995"/>
    </source>
</evidence>
<dbReference type="PROSITE" id="PS50995">
    <property type="entry name" value="HTH_MARR_2"/>
    <property type="match status" value="1"/>
</dbReference>
<dbReference type="Gene3D" id="1.10.10.10">
    <property type="entry name" value="Winged helix-like DNA-binding domain superfamily/Winged helix DNA-binding domain"/>
    <property type="match status" value="1"/>
</dbReference>
<dbReference type="Pfam" id="PF01047">
    <property type="entry name" value="MarR"/>
    <property type="match status" value="1"/>
</dbReference>
<dbReference type="PANTHER" id="PTHR39515:SF2">
    <property type="entry name" value="HTH-TYPE TRANSCRIPTIONAL REGULATOR RV0880"/>
    <property type="match status" value="1"/>
</dbReference>
<gene>
    <name evidence="2" type="ORF">LMG32879_002054</name>
</gene>
<reference evidence="2" key="1">
    <citation type="submission" date="2023-03" db="EMBL/GenBank/DDBJ databases">
        <authorList>
            <person name="Cleenwerck I."/>
        </authorList>
    </citation>
    <scope>NUCLEOTIDE SEQUENCE</scope>
    <source>
        <strain evidence="2">LMG 32879</strain>
    </source>
</reference>
<dbReference type="InterPro" id="IPR000835">
    <property type="entry name" value="HTH_MarR-typ"/>
</dbReference>
<dbReference type="GO" id="GO:0003700">
    <property type="term" value="F:DNA-binding transcription factor activity"/>
    <property type="evidence" value="ECO:0007669"/>
    <property type="project" value="InterPro"/>
</dbReference>
<dbReference type="EMBL" id="CATKSH010000011">
    <property type="protein sequence ID" value="CAI9121208.1"/>
    <property type="molecule type" value="Genomic_DNA"/>
</dbReference>
<keyword evidence="3" id="KW-1185">Reference proteome</keyword>
<comment type="caution">
    <text evidence="2">The sequence shown here is derived from an EMBL/GenBank/DDBJ whole genome shotgun (WGS) entry which is preliminary data.</text>
</comment>
<proteinExistence type="predicted"/>
<dbReference type="SMART" id="SM00347">
    <property type="entry name" value="HTH_MARR"/>
    <property type="match status" value="1"/>
</dbReference>
<accession>A0AA35Y4K4</accession>
<name>A0AA35Y4K4_9PROT</name>
<feature type="domain" description="HTH marR-type" evidence="1">
    <location>
        <begin position="24"/>
        <end position="153"/>
    </location>
</feature>